<accession>A0A8J2WUT8</accession>
<name>A0A8J2WUT8_9STRA</name>
<dbReference type="OrthoDB" id="10626930at2759"/>
<dbReference type="EMBL" id="CAKKNE010000001">
    <property type="protein sequence ID" value="CAH0366460.1"/>
    <property type="molecule type" value="Genomic_DNA"/>
</dbReference>
<organism evidence="1 2">
    <name type="scientific">Pelagomonas calceolata</name>
    <dbReference type="NCBI Taxonomy" id="35677"/>
    <lineage>
        <taxon>Eukaryota</taxon>
        <taxon>Sar</taxon>
        <taxon>Stramenopiles</taxon>
        <taxon>Ochrophyta</taxon>
        <taxon>Pelagophyceae</taxon>
        <taxon>Pelagomonadales</taxon>
        <taxon>Pelagomonadaceae</taxon>
        <taxon>Pelagomonas</taxon>
    </lineage>
</organism>
<reference evidence="1" key="1">
    <citation type="submission" date="2021-11" db="EMBL/GenBank/DDBJ databases">
        <authorList>
            <consortium name="Genoscope - CEA"/>
            <person name="William W."/>
        </authorList>
    </citation>
    <scope>NUCLEOTIDE SEQUENCE</scope>
</reference>
<comment type="caution">
    <text evidence="1">The sequence shown here is derived from an EMBL/GenBank/DDBJ whole genome shotgun (WGS) entry which is preliminary data.</text>
</comment>
<evidence type="ECO:0000313" key="2">
    <source>
        <dbReference type="Proteomes" id="UP000789595"/>
    </source>
</evidence>
<evidence type="ECO:0000313" key="1">
    <source>
        <dbReference type="EMBL" id="CAH0366460.1"/>
    </source>
</evidence>
<proteinExistence type="predicted"/>
<sequence length="221" mass="24978">MIGTPGIFRSRFFKSLSHVATMKHLWTRQCSTISSSAYVPRFKYEGILRKRGSFASLKANRYFVPSFSSSAMTLSSMTGTHFASKQSVMPLTRSILFLIEKLMKFVSTITWKGGPRPVLCAKNMEAGVWSTWRSACFFFFSSFFLTRSCLSLRRGSCFGFTVRLMARTLAARNFLALPIVTLELFGARGVALHTLCKWQQQQLQACYRVAGANDWRKAVPT</sequence>
<gene>
    <name evidence="1" type="ORF">PECAL_1P29540</name>
</gene>
<dbReference type="Proteomes" id="UP000789595">
    <property type="component" value="Unassembled WGS sequence"/>
</dbReference>
<keyword evidence="2" id="KW-1185">Reference proteome</keyword>
<protein>
    <submittedName>
        <fullName evidence="1">Uncharacterized protein</fullName>
    </submittedName>
</protein>
<dbReference type="AlphaFoldDB" id="A0A8J2WUT8"/>